<keyword evidence="3" id="KW-1185">Reference proteome</keyword>
<dbReference type="SMART" id="SM01043">
    <property type="entry name" value="BTAD"/>
    <property type="match status" value="1"/>
</dbReference>
<dbReference type="InterPro" id="IPR059106">
    <property type="entry name" value="WHD_MalT"/>
</dbReference>
<dbReference type="InterPro" id="IPR027417">
    <property type="entry name" value="P-loop_NTPase"/>
</dbReference>
<dbReference type="SUPFAM" id="SSF48452">
    <property type="entry name" value="TPR-like"/>
    <property type="match status" value="2"/>
</dbReference>
<dbReference type="PANTHER" id="PTHR35807">
    <property type="entry name" value="TRANSCRIPTIONAL REGULATOR REDD-RELATED"/>
    <property type="match status" value="1"/>
</dbReference>
<gene>
    <name evidence="2" type="ORF">H8L32_23915</name>
</gene>
<dbReference type="InterPro" id="IPR051677">
    <property type="entry name" value="AfsR-DnrI-RedD_regulator"/>
</dbReference>
<comment type="caution">
    <text evidence="2">The sequence shown here is derived from an EMBL/GenBank/DDBJ whole genome shotgun (WGS) entry which is preliminary data.</text>
</comment>
<evidence type="ECO:0000313" key="2">
    <source>
        <dbReference type="EMBL" id="MBC3920532.1"/>
    </source>
</evidence>
<dbReference type="InterPro" id="IPR011990">
    <property type="entry name" value="TPR-like_helical_dom_sf"/>
</dbReference>
<protein>
    <recommendedName>
        <fullName evidence="1">Bacterial transcriptional activator domain-containing protein</fullName>
    </recommendedName>
</protein>
<dbReference type="InterPro" id="IPR005158">
    <property type="entry name" value="BTAD"/>
</dbReference>
<dbReference type="SUPFAM" id="SSF52540">
    <property type="entry name" value="P-loop containing nucleoside triphosphate hydrolases"/>
    <property type="match status" value="1"/>
</dbReference>
<dbReference type="SUPFAM" id="SSF46894">
    <property type="entry name" value="C-terminal effector domain of the bipartite response regulators"/>
    <property type="match status" value="1"/>
</dbReference>
<feature type="domain" description="Bacterial transcriptional activator" evidence="1">
    <location>
        <begin position="932"/>
        <end position="1076"/>
    </location>
</feature>
<evidence type="ECO:0000313" key="3">
    <source>
        <dbReference type="Proteomes" id="UP000650424"/>
    </source>
</evidence>
<proteinExistence type="predicted"/>
<accession>A0ABR6ZXG0</accession>
<dbReference type="InterPro" id="IPR036388">
    <property type="entry name" value="WH-like_DNA-bd_sf"/>
</dbReference>
<dbReference type="Gene3D" id="1.10.10.10">
    <property type="entry name" value="Winged helix-like DNA-binding domain superfamily/Winged helix DNA-binding domain"/>
    <property type="match status" value="1"/>
</dbReference>
<dbReference type="Gene3D" id="3.40.50.300">
    <property type="entry name" value="P-loop containing nucleotide triphosphate hydrolases"/>
    <property type="match status" value="1"/>
</dbReference>
<dbReference type="InterPro" id="IPR016032">
    <property type="entry name" value="Sig_transdc_resp-reg_C-effctor"/>
</dbReference>
<dbReference type="EMBL" id="JACOGF010000017">
    <property type="protein sequence ID" value="MBC3920532.1"/>
    <property type="molecule type" value="Genomic_DNA"/>
</dbReference>
<dbReference type="RefSeq" id="WP_186950155.1">
    <property type="nucleotide sequence ID" value="NZ_JACOGF010000017.1"/>
</dbReference>
<reference evidence="2 3" key="1">
    <citation type="submission" date="2020-08" db="EMBL/GenBank/DDBJ databases">
        <title>Novel species isolated from subtropical streams in China.</title>
        <authorList>
            <person name="Lu H."/>
        </authorList>
    </citation>
    <scope>NUCLEOTIDE SEQUENCE [LARGE SCALE GENOMIC DNA]</scope>
    <source>
        <strain evidence="2 3">CY18W</strain>
    </source>
</reference>
<evidence type="ECO:0000259" key="1">
    <source>
        <dbReference type="SMART" id="SM01043"/>
    </source>
</evidence>
<dbReference type="Pfam" id="PF25873">
    <property type="entry name" value="WHD_MalT"/>
    <property type="match status" value="1"/>
</dbReference>
<dbReference type="Proteomes" id="UP000650424">
    <property type="component" value="Unassembled WGS sequence"/>
</dbReference>
<sequence>MPKINKTNKTSKALATTHTANKKSLGISKYAKLTIPRLHETMQRPRLFSLLDSLFQQHAIVWVISPPGAGKTTLAASYLAQSQRTPIWYQIDELDSDSGTLFFFLSEASNYLAKPVSITHEDNLKDTKKLDRLYFRDFYANLPPDTIIVFDNIQEFDWQNGIHLIESALSEIPAGISILVLSREAPPARFSRMQLDHKLSVINWNEISLTQEEALNLARLHTTHSEIDTQWLSLVDGWAAGIVMLRDLARQADDSPLQRFNGRDELFRYFAGEIFERMPAQHQFILLKLSVMAGITENDAIALSGDQNAPSLLKSLYYKSLFLERRGTEPYSYHFHALFKEFLRHEFNSRISQQDQIGLRNIAARLHEEKGQIEDAVILHQKNANFQQLIQLLISSAEGMLKNGRGQVWRDWISAIPPAVMNDVPELWYWQGMFLNDIAPRQARISLIRAANAFHGPAQLHLKLLSIAAIIEGYDTEAKNYDELGPWIKEMLAGLEVLDISTTQAEIQLRLYSKLLLALLLFSPESTDPPHLVKQVISTLRVATEPVEKLSAGSILLRVIERGFEITAGQINWLLATMQDCLSAFAATPLKQVKWLRQIIRWHQNEGNLHESSRFLDEIKNIVNSSSLDPILAQLIEIEYLIATGDVKNSRLLLDQVQTALPPSPDKENIEFQILEAKWNALDNHISQAILCLRHAFELSEKLRVKNIGQSHLEMFLAACHTQQGEFILAMDWCEKALENANGYELFIAQECQIFIQAYAQISAGKDQMAIQLLNDALTRHQQRKAITLFPLNPMLAARLIDFALKKNIQPEHARNIIVRQNLSPPDKFTSYWPWPVSVRIFGQFELSINGKILAHAGGGQQKPLLLLKILICAGNKGLGLKSVASQLWPDSETARTTLNVTVHRLRKILGGDDRILIANGNISISESRTWSDLAAMSHSCQIISTVNPATSTASIVQLGNALLDLYRGPLCAEESDSWLIAHRERWNNYFEDAVTQLGQHLENSGEWGLASTLYRKVLEVDALAESSYRGLMRCAHAENDIVTAVAAFRRCRETLSILVGLPPSAETTSLAIELGLIIAP</sequence>
<name>A0ABR6ZXG0_9BURK</name>
<organism evidence="2 3">
    <name type="scientific">Undibacterium hunanense</name>
    <dbReference type="NCBI Taxonomy" id="2762292"/>
    <lineage>
        <taxon>Bacteria</taxon>
        <taxon>Pseudomonadati</taxon>
        <taxon>Pseudomonadota</taxon>
        <taxon>Betaproteobacteria</taxon>
        <taxon>Burkholderiales</taxon>
        <taxon>Oxalobacteraceae</taxon>
        <taxon>Undibacterium</taxon>
    </lineage>
</organism>
<dbReference type="Pfam" id="PF03704">
    <property type="entry name" value="BTAD"/>
    <property type="match status" value="1"/>
</dbReference>
<dbReference type="Gene3D" id="1.25.40.10">
    <property type="entry name" value="Tetratricopeptide repeat domain"/>
    <property type="match status" value="2"/>
</dbReference>